<protein>
    <submittedName>
        <fullName evidence="1">Uncharacterized protein</fullName>
    </submittedName>
</protein>
<dbReference type="AlphaFoldDB" id="A0A4R2JZ92"/>
<dbReference type="EMBL" id="SLWS01000004">
    <property type="protein sequence ID" value="TCO59445.1"/>
    <property type="molecule type" value="Genomic_DNA"/>
</dbReference>
<evidence type="ECO:0000313" key="1">
    <source>
        <dbReference type="EMBL" id="TCO59445.1"/>
    </source>
</evidence>
<organism evidence="1 2">
    <name type="scientific">Actinocrispum wychmicini</name>
    <dbReference type="NCBI Taxonomy" id="1213861"/>
    <lineage>
        <taxon>Bacteria</taxon>
        <taxon>Bacillati</taxon>
        <taxon>Actinomycetota</taxon>
        <taxon>Actinomycetes</taxon>
        <taxon>Pseudonocardiales</taxon>
        <taxon>Pseudonocardiaceae</taxon>
        <taxon>Actinocrispum</taxon>
    </lineage>
</organism>
<dbReference type="RefSeq" id="WP_132117354.1">
    <property type="nucleotide sequence ID" value="NZ_SLWS01000004.1"/>
</dbReference>
<reference evidence="1 2" key="1">
    <citation type="submission" date="2019-03" db="EMBL/GenBank/DDBJ databases">
        <title>Genomic Encyclopedia of Type Strains, Phase IV (KMG-IV): sequencing the most valuable type-strain genomes for metagenomic binning, comparative biology and taxonomic classification.</title>
        <authorList>
            <person name="Goeker M."/>
        </authorList>
    </citation>
    <scope>NUCLEOTIDE SEQUENCE [LARGE SCALE GENOMIC DNA]</scope>
    <source>
        <strain evidence="1 2">DSM 45934</strain>
    </source>
</reference>
<comment type="caution">
    <text evidence="1">The sequence shown here is derived from an EMBL/GenBank/DDBJ whole genome shotgun (WGS) entry which is preliminary data.</text>
</comment>
<proteinExistence type="predicted"/>
<accession>A0A4R2JZ92</accession>
<sequence>MTRKEYSAVDVAWKVVEVLANRPNGGPLVERVRWHERNAKVLFELGGLYPVLARDANVAARRELQQAERIGEQGQEAATGTDRAAEFARRIVQLVENRPNDSVPVEERAEWHEANADVLIDIGKMYPVLAREAFVAARRQRTHAQTIREQDRATS</sequence>
<keyword evidence="2" id="KW-1185">Reference proteome</keyword>
<dbReference type="Proteomes" id="UP000295680">
    <property type="component" value="Unassembled WGS sequence"/>
</dbReference>
<name>A0A4R2JZ92_9PSEU</name>
<evidence type="ECO:0000313" key="2">
    <source>
        <dbReference type="Proteomes" id="UP000295680"/>
    </source>
</evidence>
<gene>
    <name evidence="1" type="ORF">EV192_104287</name>
</gene>